<accession>A0A9Q3YUT6</accession>
<reference evidence="2" key="1">
    <citation type="submission" date="2021-11" db="EMBL/GenBank/DDBJ databases">
        <title>Description of novel Chryseobacterium species.</title>
        <authorList>
            <person name="Saticioglu I.B."/>
            <person name="Ay H."/>
            <person name="Altun S."/>
            <person name="Duman M."/>
        </authorList>
    </citation>
    <scope>NUCLEOTIDE SEQUENCE</scope>
    <source>
        <strain evidence="2">C-17</strain>
    </source>
</reference>
<feature type="chain" id="PRO_5040460039" description="Ig-like domain-containing protein" evidence="1">
    <location>
        <begin position="20"/>
        <end position="592"/>
    </location>
</feature>
<evidence type="ECO:0008006" key="4">
    <source>
        <dbReference type="Google" id="ProtNLM"/>
    </source>
</evidence>
<keyword evidence="3" id="KW-1185">Reference proteome</keyword>
<dbReference type="Proteomes" id="UP001108025">
    <property type="component" value="Unassembled WGS sequence"/>
</dbReference>
<evidence type="ECO:0000313" key="3">
    <source>
        <dbReference type="Proteomes" id="UP001108025"/>
    </source>
</evidence>
<dbReference type="AlphaFoldDB" id="A0A9Q3YUT6"/>
<name>A0A9Q3YUT6_9FLAO</name>
<comment type="caution">
    <text evidence="2">The sequence shown here is derived from an EMBL/GenBank/DDBJ whole genome shotgun (WGS) entry which is preliminary data.</text>
</comment>
<organism evidence="2 3">
    <name type="scientific">Chryseobacterium turcicum</name>
    <dbReference type="NCBI Taxonomy" id="2898076"/>
    <lineage>
        <taxon>Bacteria</taxon>
        <taxon>Pseudomonadati</taxon>
        <taxon>Bacteroidota</taxon>
        <taxon>Flavobacteriia</taxon>
        <taxon>Flavobacteriales</taxon>
        <taxon>Weeksellaceae</taxon>
        <taxon>Chryseobacterium group</taxon>
        <taxon>Chryseobacterium</taxon>
    </lineage>
</organism>
<proteinExistence type="predicted"/>
<dbReference type="RefSeq" id="WP_230667385.1">
    <property type="nucleotide sequence ID" value="NZ_JAJNAY010000001.1"/>
</dbReference>
<feature type="signal peptide" evidence="1">
    <location>
        <begin position="1"/>
        <end position="19"/>
    </location>
</feature>
<dbReference type="EMBL" id="JAJNAY010000001">
    <property type="protein sequence ID" value="MCD1116113.1"/>
    <property type="molecule type" value="Genomic_DNA"/>
</dbReference>
<keyword evidence="1" id="KW-0732">Signal</keyword>
<evidence type="ECO:0000313" key="2">
    <source>
        <dbReference type="EMBL" id="MCD1116113.1"/>
    </source>
</evidence>
<gene>
    <name evidence="2" type="ORF">LO744_04505</name>
</gene>
<protein>
    <recommendedName>
        <fullName evidence="4">Ig-like domain-containing protein</fullName>
    </recommendedName>
</protein>
<sequence>MKKYILLLMSFFCLSLNFAQVGINTDKPALYAGLHISERMDPASTTPDKYNGIIIPRYTETQRDTELTPNMNTAQNSMLIYNITEDCYNYWNHAEQEWKSLCGALGKSQFTFDCAAIEVKGNYVRGKELDSSNYLAVPVTVTKAGEYTFYATTTNGYSFFVSGTFLKPGSYTIQAVGQGTPVVAQTDDLAINANGVEVNCTPPVRVNVQTDIATYTLICSSVSVHGTYLKGVALASSNNITLNVNVSNPGSYIITTTMLNGVIFTATGVFSSTGTNTVTLMGSGAPTVNANFDVTITSNTFAGNATCNAQIPITLPAMTYAVIGADNVYSWHPNNIRAKAFNSSSFGPSGKVKMVSFNNLWNTNNPATAITNLNGTVKPDVVLYYSFGLAPTAGLATALNNYVNAGGVLIYGTADNDANGTNTILNGIFGESNAQQQIAGTGSVDDNVYPINSLQNDPIINGPFGNTAGKYWGEDNSSTGTIIVKKLPANSVQVAAANNQFSKYTVDPSYSTVWYNDTKNFVYFGDSVGASETSTSELEYPSLYNNGVPLTKRYGQYPNQGTQAQFVYNSILELNAVALAIRKAATMGINPH</sequence>
<evidence type="ECO:0000256" key="1">
    <source>
        <dbReference type="SAM" id="SignalP"/>
    </source>
</evidence>